<proteinExistence type="inferred from homology"/>
<dbReference type="PANTHER" id="PTHR24305">
    <property type="entry name" value="CYTOCHROME P450"/>
    <property type="match status" value="1"/>
</dbReference>
<dbReference type="PRINTS" id="PR00463">
    <property type="entry name" value="EP450I"/>
</dbReference>
<comment type="cofactor">
    <cofactor evidence="1 7">
        <name>heme</name>
        <dbReference type="ChEBI" id="CHEBI:30413"/>
    </cofactor>
</comment>
<dbReference type="InterPro" id="IPR002401">
    <property type="entry name" value="Cyt_P450_E_grp-I"/>
</dbReference>
<comment type="similarity">
    <text evidence="2">Belongs to the cytochrome P450 family.</text>
</comment>
<keyword evidence="4" id="KW-0560">Oxidoreductase</keyword>
<evidence type="ECO:0000256" key="5">
    <source>
        <dbReference type="ARBA" id="ARBA00023004"/>
    </source>
</evidence>
<evidence type="ECO:0000256" key="8">
    <source>
        <dbReference type="SAM" id="Phobius"/>
    </source>
</evidence>
<evidence type="ECO:0000256" key="4">
    <source>
        <dbReference type="ARBA" id="ARBA00023002"/>
    </source>
</evidence>
<keyword evidence="8" id="KW-0812">Transmembrane</keyword>
<keyword evidence="8" id="KW-1133">Transmembrane helix</keyword>
<dbReference type="GO" id="GO:0016705">
    <property type="term" value="F:oxidoreductase activity, acting on paired donors, with incorporation or reduction of molecular oxygen"/>
    <property type="evidence" value="ECO:0007669"/>
    <property type="project" value="InterPro"/>
</dbReference>
<organism evidence="9 10">
    <name type="scientific">Hymenoscyphus albidus</name>
    <dbReference type="NCBI Taxonomy" id="595503"/>
    <lineage>
        <taxon>Eukaryota</taxon>
        <taxon>Fungi</taxon>
        <taxon>Dikarya</taxon>
        <taxon>Ascomycota</taxon>
        <taxon>Pezizomycotina</taxon>
        <taxon>Leotiomycetes</taxon>
        <taxon>Helotiales</taxon>
        <taxon>Helotiaceae</taxon>
        <taxon>Hymenoscyphus</taxon>
    </lineage>
</organism>
<dbReference type="Proteomes" id="UP000701801">
    <property type="component" value="Unassembled WGS sequence"/>
</dbReference>
<feature type="binding site" description="axial binding residue" evidence="7">
    <location>
        <position position="456"/>
    </location>
    <ligand>
        <name>heme</name>
        <dbReference type="ChEBI" id="CHEBI:30413"/>
    </ligand>
    <ligandPart>
        <name>Fe</name>
        <dbReference type="ChEBI" id="CHEBI:18248"/>
    </ligandPart>
</feature>
<dbReference type="PRINTS" id="PR00385">
    <property type="entry name" value="P450"/>
</dbReference>
<dbReference type="EMBL" id="CAJVRM010000476">
    <property type="protein sequence ID" value="CAG8981415.1"/>
    <property type="molecule type" value="Genomic_DNA"/>
</dbReference>
<gene>
    <name evidence="9" type="ORF">HYALB_00013918</name>
</gene>
<keyword evidence="6" id="KW-0503">Monooxygenase</keyword>
<comment type="caution">
    <text evidence="9">The sequence shown here is derived from an EMBL/GenBank/DDBJ whole genome shotgun (WGS) entry which is preliminary data.</text>
</comment>
<evidence type="ECO:0000256" key="6">
    <source>
        <dbReference type="ARBA" id="ARBA00023033"/>
    </source>
</evidence>
<keyword evidence="5 7" id="KW-0408">Iron</keyword>
<reference evidence="9" key="1">
    <citation type="submission" date="2021-07" db="EMBL/GenBank/DDBJ databases">
        <authorList>
            <person name="Durling M."/>
        </authorList>
    </citation>
    <scope>NUCLEOTIDE SEQUENCE</scope>
</reference>
<feature type="transmembrane region" description="Helical" evidence="8">
    <location>
        <begin position="66"/>
        <end position="86"/>
    </location>
</feature>
<evidence type="ECO:0000313" key="10">
    <source>
        <dbReference type="Proteomes" id="UP000701801"/>
    </source>
</evidence>
<evidence type="ECO:0000256" key="7">
    <source>
        <dbReference type="PIRSR" id="PIRSR602401-1"/>
    </source>
</evidence>
<keyword evidence="3 7" id="KW-0479">Metal-binding</keyword>
<keyword evidence="10" id="KW-1185">Reference proteome</keyword>
<dbReference type="GO" id="GO:0020037">
    <property type="term" value="F:heme binding"/>
    <property type="evidence" value="ECO:0007669"/>
    <property type="project" value="InterPro"/>
</dbReference>
<evidence type="ECO:0008006" key="11">
    <source>
        <dbReference type="Google" id="ProtNLM"/>
    </source>
</evidence>
<sequence length="516" mass="58878">MPLYKIKITSAAIAGFASHWGYFIHGAHHKSAPTLALIYAALATTKYLHELILYDFSIIPAFQDSFAFIAAYAGALFISMSVYRVFFHRTRSFPGPFLCRVSKLWHSWKVRDGTNHVYLESLQKKYGTFVRTGPAEITVFTAAGLEAVDGPGNTCVRGHWADAFHPDLNIISMRDQGHHDNRRRIWNYAFSVKALKSFENRLRRHGEHMDQYLQSADGQAVNCNDLFICYAFDLMGDLSFGKSYNMLNGGNWPDSILRLRQFLPFFGPLNQSTWLINLGLGIPGCSTDWKAFVLYCKQIMKERIEDRHDLENDAVALIHAGSDTTATALIYTFYYLATLPIYQQQIRTELKTISSIENIPELQQLPILSSFIMEALRLFPPAPTVFPRISPNKGVTIEGTYIPPNTTIVTPRYCIARLESSFEQPRDFIPERWTTKPWMVRDKRAWVPFSQGRYSCVAKDWAMKNLTYVTALLVSKYDISLPPGENGTEVWKDMKDFVTAAPGKLNLVFTKYEEEF</sequence>
<dbReference type="PANTHER" id="PTHR24305:SF187">
    <property type="entry name" value="P450, PUTATIVE (EUROFUNG)-RELATED"/>
    <property type="match status" value="1"/>
</dbReference>
<dbReference type="InterPro" id="IPR001128">
    <property type="entry name" value="Cyt_P450"/>
</dbReference>
<evidence type="ECO:0000256" key="1">
    <source>
        <dbReference type="ARBA" id="ARBA00001971"/>
    </source>
</evidence>
<dbReference type="GO" id="GO:0004497">
    <property type="term" value="F:monooxygenase activity"/>
    <property type="evidence" value="ECO:0007669"/>
    <property type="project" value="UniProtKB-KW"/>
</dbReference>
<dbReference type="OrthoDB" id="6692864at2759"/>
<keyword evidence="7" id="KW-0349">Heme</keyword>
<dbReference type="Pfam" id="PF00067">
    <property type="entry name" value="p450"/>
    <property type="match status" value="2"/>
</dbReference>
<dbReference type="Gene3D" id="1.10.630.10">
    <property type="entry name" value="Cytochrome P450"/>
    <property type="match status" value="2"/>
</dbReference>
<accession>A0A9N9LYI2</accession>
<dbReference type="InterPro" id="IPR036396">
    <property type="entry name" value="Cyt_P450_sf"/>
</dbReference>
<evidence type="ECO:0000256" key="3">
    <source>
        <dbReference type="ARBA" id="ARBA00022723"/>
    </source>
</evidence>
<dbReference type="GO" id="GO:0005506">
    <property type="term" value="F:iron ion binding"/>
    <property type="evidence" value="ECO:0007669"/>
    <property type="project" value="InterPro"/>
</dbReference>
<dbReference type="SUPFAM" id="SSF48264">
    <property type="entry name" value="Cytochrome P450"/>
    <property type="match status" value="1"/>
</dbReference>
<name>A0A9N9LYI2_9HELO</name>
<protein>
    <recommendedName>
        <fullName evidence="11">Cytochrome P450</fullName>
    </recommendedName>
</protein>
<dbReference type="AlphaFoldDB" id="A0A9N9LYI2"/>
<dbReference type="InterPro" id="IPR050121">
    <property type="entry name" value="Cytochrome_P450_monoxygenase"/>
</dbReference>
<keyword evidence="8" id="KW-0472">Membrane</keyword>
<evidence type="ECO:0000256" key="2">
    <source>
        <dbReference type="ARBA" id="ARBA00010617"/>
    </source>
</evidence>
<evidence type="ECO:0000313" key="9">
    <source>
        <dbReference type="EMBL" id="CAG8981415.1"/>
    </source>
</evidence>
<dbReference type="CDD" id="cd11061">
    <property type="entry name" value="CYP67-like"/>
    <property type="match status" value="1"/>
</dbReference>